<organism evidence="6 7">
    <name type="scientific">Dyadobacter soli</name>
    <dbReference type="NCBI Taxonomy" id="659014"/>
    <lineage>
        <taxon>Bacteria</taxon>
        <taxon>Pseudomonadati</taxon>
        <taxon>Bacteroidota</taxon>
        <taxon>Cytophagia</taxon>
        <taxon>Cytophagales</taxon>
        <taxon>Spirosomataceae</taxon>
        <taxon>Dyadobacter</taxon>
    </lineage>
</organism>
<evidence type="ECO:0000256" key="3">
    <source>
        <dbReference type="ARBA" id="ARBA00022839"/>
    </source>
</evidence>
<proteinExistence type="inferred from homology"/>
<sequence>MTRMKILHTADWHIGKKLDNFSRLEEQRLVLEEICEIAERETVDAIVVAGDLFDNFNPSSEATELLYSTLHRLSANGTRAVIAIAGNHDSPERIQVPDALAKVCGILFVGFPNTEVKPFCTQGQVEIVKTAPGFIEIKLPNAPFPLRVLHTPYANEQRLKTFLGVEESEEALRIHLQQHWQQLADEHLDNNGFNLLATHLFVMQKGGEMPEEPDDERPILHIGGAQAIYTENFPAQVHYIALGHLHRFHQVDKVPAPAVYSSSPLAYSFSEANQTKYVILIEAEAGKLIGYKPIELLKGKKLRRKSFHSIDEAIEWLGEHQEDLIELTIVSDNYLEASDKKRLIEAHAGIIQIIPQIKKSEVADTSSEVDLSLSMEKLFQEYFKTKNKGQAPSEGLMEVFREVLGSEAE</sequence>
<keyword evidence="4" id="KW-0233">DNA recombination</keyword>
<keyword evidence="4" id="KW-0235">DNA replication</keyword>
<dbReference type="EMBL" id="FNAN01000006">
    <property type="protein sequence ID" value="SDE71717.1"/>
    <property type="molecule type" value="Genomic_DNA"/>
</dbReference>
<dbReference type="InterPro" id="IPR050535">
    <property type="entry name" value="DNA_Repair-Maintenance_Comp"/>
</dbReference>
<dbReference type="InterPro" id="IPR004593">
    <property type="entry name" value="SbcD"/>
</dbReference>
<evidence type="ECO:0000313" key="6">
    <source>
        <dbReference type="EMBL" id="SDE71717.1"/>
    </source>
</evidence>
<dbReference type="GO" id="GO:0008408">
    <property type="term" value="F:3'-5' exonuclease activity"/>
    <property type="evidence" value="ECO:0007669"/>
    <property type="project" value="InterPro"/>
</dbReference>
<keyword evidence="1 4" id="KW-0540">Nuclease</keyword>
<protein>
    <recommendedName>
        <fullName evidence="4">Nuclease SbcCD subunit D</fullName>
    </recommendedName>
</protein>
<dbReference type="Proteomes" id="UP000198748">
    <property type="component" value="Unassembled WGS sequence"/>
</dbReference>
<comment type="function">
    <text evidence="4">SbcCD cleaves DNA hairpin structures. These structures can inhibit DNA replication and are intermediates in certain DNA recombination reactions. The complex acts as a 3'-&gt;5' double strand exonuclease that can open hairpins. It also has a 5' single-strand endonuclease activity.</text>
</comment>
<evidence type="ECO:0000256" key="1">
    <source>
        <dbReference type="ARBA" id="ARBA00022722"/>
    </source>
</evidence>
<dbReference type="InterPro" id="IPR029052">
    <property type="entry name" value="Metallo-depent_PP-like"/>
</dbReference>
<dbReference type="GO" id="GO:0006260">
    <property type="term" value="P:DNA replication"/>
    <property type="evidence" value="ECO:0007669"/>
    <property type="project" value="UniProtKB-KW"/>
</dbReference>
<dbReference type="Pfam" id="PF00149">
    <property type="entry name" value="Metallophos"/>
    <property type="match status" value="1"/>
</dbReference>
<keyword evidence="2 4" id="KW-0378">Hydrolase</keyword>
<dbReference type="InterPro" id="IPR041796">
    <property type="entry name" value="Mre11_N"/>
</dbReference>
<dbReference type="PANTHER" id="PTHR30337:SF0">
    <property type="entry name" value="NUCLEASE SBCCD SUBUNIT D"/>
    <property type="match status" value="1"/>
</dbReference>
<evidence type="ECO:0000256" key="4">
    <source>
        <dbReference type="RuleBase" id="RU363069"/>
    </source>
</evidence>
<name>A0A1G7F727_9BACT</name>
<gene>
    <name evidence="4" type="primary">sbcD</name>
    <name evidence="6" type="ORF">SAMN04487996_106290</name>
</gene>
<evidence type="ECO:0000259" key="5">
    <source>
        <dbReference type="Pfam" id="PF00149"/>
    </source>
</evidence>
<evidence type="ECO:0000256" key="2">
    <source>
        <dbReference type="ARBA" id="ARBA00022801"/>
    </source>
</evidence>
<keyword evidence="4" id="KW-0255">Endonuclease</keyword>
<dbReference type="GO" id="GO:0006310">
    <property type="term" value="P:DNA recombination"/>
    <property type="evidence" value="ECO:0007669"/>
    <property type="project" value="UniProtKB-KW"/>
</dbReference>
<comment type="subunit">
    <text evidence="4">Heterodimer of SbcC and SbcD.</text>
</comment>
<evidence type="ECO:0000313" key="7">
    <source>
        <dbReference type="Proteomes" id="UP000198748"/>
    </source>
</evidence>
<dbReference type="SUPFAM" id="SSF56300">
    <property type="entry name" value="Metallo-dependent phosphatases"/>
    <property type="match status" value="1"/>
</dbReference>
<keyword evidence="7" id="KW-1185">Reference proteome</keyword>
<feature type="domain" description="Calcineurin-like phosphoesterase" evidence="5">
    <location>
        <begin position="4"/>
        <end position="124"/>
    </location>
</feature>
<dbReference type="STRING" id="659014.SAMN04487996_106290"/>
<dbReference type="AlphaFoldDB" id="A0A1G7F727"/>
<dbReference type="InterPro" id="IPR004843">
    <property type="entry name" value="Calcineurin-like_PHP"/>
</dbReference>
<comment type="similarity">
    <text evidence="4">Belongs to the SbcD family.</text>
</comment>
<dbReference type="NCBIfam" id="TIGR00619">
    <property type="entry name" value="sbcd"/>
    <property type="match status" value="1"/>
</dbReference>
<accession>A0A1G7F727</accession>
<dbReference type="CDD" id="cd00840">
    <property type="entry name" value="MPP_Mre11_N"/>
    <property type="match status" value="1"/>
</dbReference>
<keyword evidence="3 4" id="KW-0269">Exonuclease</keyword>
<reference evidence="7" key="1">
    <citation type="submission" date="2016-10" db="EMBL/GenBank/DDBJ databases">
        <authorList>
            <person name="Varghese N."/>
            <person name="Submissions S."/>
        </authorList>
    </citation>
    <scope>NUCLEOTIDE SEQUENCE [LARGE SCALE GENOMIC DNA]</scope>
    <source>
        <strain evidence="7">DSM 25329</strain>
    </source>
</reference>
<dbReference type="GO" id="GO:0004519">
    <property type="term" value="F:endonuclease activity"/>
    <property type="evidence" value="ECO:0007669"/>
    <property type="project" value="UniProtKB-KW"/>
</dbReference>
<dbReference type="Gene3D" id="3.60.21.10">
    <property type="match status" value="1"/>
</dbReference>
<dbReference type="PANTHER" id="PTHR30337">
    <property type="entry name" value="COMPONENT OF ATP-DEPENDENT DSDNA EXONUCLEASE"/>
    <property type="match status" value="1"/>
</dbReference>